<sequence length="63" mass="6726">MTDRDAAVLAALRAVPAGALPMHLAPGLGLGVKQVSTVLQRLRIAGLVRFEAPRWTAIEEPRP</sequence>
<evidence type="ECO:0008006" key="5">
    <source>
        <dbReference type="Google" id="ProtNLM"/>
    </source>
</evidence>
<reference evidence="2 3" key="1">
    <citation type="submission" date="2019-06" db="EMBL/GenBank/DDBJ databases">
        <authorList>
            <person name="Rodrigo-Torres L."/>
            <person name="Arahal R. D."/>
            <person name="Lucena T."/>
        </authorList>
    </citation>
    <scope>NUCLEOTIDE SEQUENCE [LARGE SCALE GENOMIC DNA]</scope>
    <source>
        <strain evidence="2 3">SW08-7</strain>
    </source>
</reference>
<dbReference type="AlphaFoldDB" id="A0A564FSQ2"/>
<name>A0A564FSQ2_9HYPH</name>
<protein>
    <recommendedName>
        <fullName evidence="5">DprA winged helix domain-containing protein</fullName>
    </recommendedName>
</protein>
<proteinExistence type="predicted"/>
<dbReference type="Proteomes" id="UP000401717">
    <property type="component" value="Unassembled WGS sequence"/>
</dbReference>
<dbReference type="EMBL" id="BPQI01000015">
    <property type="protein sequence ID" value="GJD54854.1"/>
    <property type="molecule type" value="Genomic_DNA"/>
</dbReference>
<evidence type="ECO:0000313" key="2">
    <source>
        <dbReference type="EMBL" id="VUF11072.1"/>
    </source>
</evidence>
<evidence type="ECO:0000313" key="1">
    <source>
        <dbReference type="EMBL" id="GJD54854.1"/>
    </source>
</evidence>
<organism evidence="2 3">
    <name type="scientific">Methylobacterium dankookense</name>
    <dbReference type="NCBI Taxonomy" id="560405"/>
    <lineage>
        <taxon>Bacteria</taxon>
        <taxon>Pseudomonadati</taxon>
        <taxon>Pseudomonadota</taxon>
        <taxon>Alphaproteobacteria</taxon>
        <taxon>Hyphomicrobiales</taxon>
        <taxon>Methylobacteriaceae</taxon>
        <taxon>Methylobacterium</taxon>
    </lineage>
</organism>
<dbReference type="EMBL" id="CABFVH010000003">
    <property type="protein sequence ID" value="VUF11072.1"/>
    <property type="molecule type" value="Genomic_DNA"/>
</dbReference>
<reference evidence="1" key="3">
    <citation type="submission" date="2021-08" db="EMBL/GenBank/DDBJ databases">
        <authorList>
            <person name="Tani A."/>
            <person name="Ola A."/>
            <person name="Ogura Y."/>
            <person name="Katsura K."/>
            <person name="Hayashi T."/>
        </authorList>
    </citation>
    <scope>NUCLEOTIDE SEQUENCE</scope>
    <source>
        <strain evidence="1">DSM 22415</strain>
    </source>
</reference>
<dbReference type="Proteomes" id="UP001055303">
    <property type="component" value="Unassembled WGS sequence"/>
</dbReference>
<gene>
    <name evidence="1" type="ORF">IFDJLNFL_0733</name>
    <name evidence="2" type="ORF">MTDSW087_00745</name>
</gene>
<accession>A0A564FSQ2</accession>
<evidence type="ECO:0000313" key="4">
    <source>
        <dbReference type="Proteomes" id="UP001055303"/>
    </source>
</evidence>
<evidence type="ECO:0000313" key="3">
    <source>
        <dbReference type="Proteomes" id="UP000401717"/>
    </source>
</evidence>
<dbReference type="OrthoDB" id="9911915at2"/>
<keyword evidence="4" id="KW-1185">Reference proteome</keyword>
<dbReference type="RefSeq" id="WP_017483090.1">
    <property type="nucleotide sequence ID" value="NZ_BPQI01000015.1"/>
</dbReference>
<reference evidence="1" key="2">
    <citation type="journal article" date="2021" name="Front. Microbiol.">
        <title>Comprehensive Comparative Genomics and Phenotyping of Methylobacterium Species.</title>
        <authorList>
            <person name="Alessa O."/>
            <person name="Ogura Y."/>
            <person name="Fujitani Y."/>
            <person name="Takami H."/>
            <person name="Hayashi T."/>
            <person name="Sahin N."/>
            <person name="Tani A."/>
        </authorList>
    </citation>
    <scope>NUCLEOTIDE SEQUENCE</scope>
    <source>
        <strain evidence="1">DSM 22415</strain>
    </source>
</reference>